<evidence type="ECO:0000313" key="3">
    <source>
        <dbReference type="EMBL" id="MDQ2088915.1"/>
    </source>
</evidence>
<dbReference type="AlphaFoldDB" id="A0AAE3WC09"/>
<name>A0AAE3WC09_9RHOB</name>
<dbReference type="EMBL" id="JANHAX010000001">
    <property type="protein sequence ID" value="MDQ2088915.1"/>
    <property type="molecule type" value="Genomic_DNA"/>
</dbReference>
<comment type="caution">
    <text evidence="3">The sequence shown here is derived from an EMBL/GenBank/DDBJ whole genome shotgun (WGS) entry which is preliminary data.</text>
</comment>
<keyword evidence="1" id="KW-0472">Membrane</keyword>
<dbReference type="Proteomes" id="UP001226762">
    <property type="component" value="Unassembled WGS sequence"/>
</dbReference>
<proteinExistence type="predicted"/>
<feature type="transmembrane region" description="Helical" evidence="1">
    <location>
        <begin position="113"/>
        <end position="138"/>
    </location>
</feature>
<accession>A0AAE3WC09</accession>
<feature type="chain" id="PRO_5042224139" evidence="2">
    <location>
        <begin position="22"/>
        <end position="146"/>
    </location>
</feature>
<organism evidence="3 4">
    <name type="scientific">Marimonas arenosa</name>
    <dbReference type="NCBI Taxonomy" id="1795305"/>
    <lineage>
        <taxon>Bacteria</taxon>
        <taxon>Pseudomonadati</taxon>
        <taxon>Pseudomonadota</taxon>
        <taxon>Alphaproteobacteria</taxon>
        <taxon>Rhodobacterales</taxon>
        <taxon>Paracoccaceae</taxon>
        <taxon>Marimonas</taxon>
    </lineage>
</organism>
<feature type="signal peptide" evidence="2">
    <location>
        <begin position="1"/>
        <end position="21"/>
    </location>
</feature>
<evidence type="ECO:0000313" key="4">
    <source>
        <dbReference type="Proteomes" id="UP001226762"/>
    </source>
</evidence>
<dbReference type="NCBIfam" id="TIGR03370">
    <property type="entry name" value="VPLPA-CTERM"/>
    <property type="match status" value="1"/>
</dbReference>
<reference evidence="3" key="2">
    <citation type="submission" date="2023-02" db="EMBL/GenBank/DDBJ databases">
        <title>'Rhodoalgimonas zhirmunskyi' gen. nov., isolated from a red alga.</title>
        <authorList>
            <person name="Nedashkovskaya O.I."/>
            <person name="Otstavnykh N.Y."/>
            <person name="Bystritskaya E.P."/>
            <person name="Balabanova L.A."/>
            <person name="Isaeva M.P."/>
        </authorList>
    </citation>
    <scope>NUCLEOTIDE SEQUENCE</scope>
    <source>
        <strain evidence="3">KCTC 52189</strain>
    </source>
</reference>
<dbReference type="RefSeq" id="WP_306734175.1">
    <property type="nucleotide sequence ID" value="NZ_JANHAX010000001.1"/>
</dbReference>
<keyword evidence="1" id="KW-0812">Transmembrane</keyword>
<sequence length="146" mass="15269">MKIRNLVLCAVALVVPVSASAATLQLDATIKPGITDVTDFSIVFDDNDGNGLLSIGEILSFSGVTFNFASVSFDTVTAVADVSGYTVGAFSGSWWGWSQSSGTTTGSSNPNQWSYTISAVPIPATFPLLAVGIGALGWMRRRRKAS</sequence>
<dbReference type="InterPro" id="IPR022472">
    <property type="entry name" value="VPLPA-CTERM"/>
</dbReference>
<keyword evidence="4" id="KW-1185">Reference proteome</keyword>
<keyword evidence="1" id="KW-1133">Transmembrane helix</keyword>
<evidence type="ECO:0000256" key="1">
    <source>
        <dbReference type="SAM" id="Phobius"/>
    </source>
</evidence>
<evidence type="ECO:0000256" key="2">
    <source>
        <dbReference type="SAM" id="SignalP"/>
    </source>
</evidence>
<keyword evidence="2" id="KW-0732">Signal</keyword>
<gene>
    <name evidence="3" type="ORF">NO357_03235</name>
</gene>
<reference evidence="3" key="1">
    <citation type="submission" date="2022-07" db="EMBL/GenBank/DDBJ databases">
        <authorList>
            <person name="Otstavnykh N."/>
            <person name="Isaeva M."/>
            <person name="Bystritskaya E."/>
        </authorList>
    </citation>
    <scope>NUCLEOTIDE SEQUENCE</scope>
    <source>
        <strain evidence="3">KCTC 52189</strain>
    </source>
</reference>
<protein>
    <submittedName>
        <fullName evidence="3">VPLPA-CTERM sorting domain-containing protein</fullName>
    </submittedName>
</protein>